<dbReference type="InterPro" id="IPR010664">
    <property type="entry name" value="LipoPS_assembly_LptC-rel"/>
</dbReference>
<dbReference type="Pfam" id="PF06835">
    <property type="entry name" value="LptC"/>
    <property type="match status" value="1"/>
</dbReference>
<evidence type="ECO:0000256" key="3">
    <source>
        <dbReference type="ARBA" id="ARBA00022692"/>
    </source>
</evidence>
<evidence type="ECO:0000256" key="2">
    <source>
        <dbReference type="ARBA" id="ARBA00022519"/>
    </source>
</evidence>
<proteinExistence type="inferred from homology"/>
<evidence type="ECO:0000256" key="7">
    <source>
        <dbReference type="SAM" id="MobiDB-lite"/>
    </source>
</evidence>
<reference evidence="8 9" key="1">
    <citation type="journal article" date="2014" name="Int. J. Syst. Evol. Microbiol.">
        <title>Complete genome sequence of Corynebacterium casei LMG S-19264T (=DSM 44701T), isolated from a smear-ripened cheese.</title>
        <authorList>
            <consortium name="US DOE Joint Genome Institute (JGI-PGF)"/>
            <person name="Walter F."/>
            <person name="Albersmeier A."/>
            <person name="Kalinowski J."/>
            <person name="Ruckert C."/>
        </authorList>
    </citation>
    <scope>NUCLEOTIDE SEQUENCE [LARGE SCALE GENOMIC DNA]</scope>
    <source>
        <strain evidence="8 9">NBRC 110095</strain>
    </source>
</reference>
<dbReference type="GO" id="GO:0015221">
    <property type="term" value="F:lipopolysaccharide transmembrane transporter activity"/>
    <property type="evidence" value="ECO:0007669"/>
    <property type="project" value="InterPro"/>
</dbReference>
<evidence type="ECO:0000256" key="6">
    <source>
        <dbReference type="HAMAP-Rule" id="MF_01915"/>
    </source>
</evidence>
<comment type="subunit">
    <text evidence="6">Component of the lipopolysaccharide transport and assembly complex. Interacts with LptA and the LptBFG transporter complex.</text>
</comment>
<comment type="subcellular location">
    <subcellularLocation>
        <location evidence="6">Cell inner membrane</location>
        <topology evidence="6">Single-pass membrane protein</topology>
    </subcellularLocation>
</comment>
<dbReference type="Proteomes" id="UP001156870">
    <property type="component" value="Unassembled WGS sequence"/>
</dbReference>
<dbReference type="RefSeq" id="WP_232592077.1">
    <property type="nucleotide sequence ID" value="NZ_BSPD01000030.1"/>
</dbReference>
<dbReference type="GO" id="GO:0017089">
    <property type="term" value="F:glycolipid transfer activity"/>
    <property type="evidence" value="ECO:0007669"/>
    <property type="project" value="TreeGrafter"/>
</dbReference>
<evidence type="ECO:0000313" key="9">
    <source>
        <dbReference type="Proteomes" id="UP001156870"/>
    </source>
</evidence>
<keyword evidence="9" id="KW-1185">Reference proteome</keyword>
<gene>
    <name evidence="6" type="primary">lptC</name>
    <name evidence="8" type="ORF">GCM10007877_11330</name>
</gene>
<accession>A0AA37T481</accession>
<comment type="similarity">
    <text evidence="6">Belongs to the LptC family.</text>
</comment>
<dbReference type="EMBL" id="BSPD01000030">
    <property type="protein sequence ID" value="GLS25419.1"/>
    <property type="molecule type" value="Genomic_DNA"/>
</dbReference>
<feature type="transmembrane region" description="Helical" evidence="6">
    <location>
        <begin position="5"/>
        <end position="22"/>
    </location>
</feature>
<dbReference type="GO" id="GO:0043165">
    <property type="term" value="P:Gram-negative-bacterium-type cell outer membrane assembly"/>
    <property type="evidence" value="ECO:0007669"/>
    <property type="project" value="UniProtKB-UniRule"/>
</dbReference>
<dbReference type="PANTHER" id="PTHR37481:SF1">
    <property type="entry name" value="LIPOPOLYSACCHARIDE EXPORT SYSTEM PROTEIN LPTC"/>
    <property type="match status" value="1"/>
</dbReference>
<dbReference type="Gene3D" id="2.60.450.10">
    <property type="entry name" value="Lipopolysaccharide (LPS) transport protein A like domain"/>
    <property type="match status" value="1"/>
</dbReference>
<keyword evidence="2 6" id="KW-0997">Cell inner membrane</keyword>
<feature type="region of interest" description="Disordered" evidence="7">
    <location>
        <begin position="71"/>
        <end position="90"/>
    </location>
</feature>
<dbReference type="InterPro" id="IPR052363">
    <property type="entry name" value="LPS_export_LptC"/>
</dbReference>
<comment type="caution">
    <text evidence="8">The sequence shown here is derived from an EMBL/GenBank/DDBJ whole genome shotgun (WGS) entry which is preliminary data.</text>
</comment>
<dbReference type="NCBIfam" id="TIGR04409">
    <property type="entry name" value="LptC_YrbK"/>
    <property type="match status" value="1"/>
</dbReference>
<dbReference type="PANTHER" id="PTHR37481">
    <property type="entry name" value="LIPOPOLYSACCHARIDE EXPORT SYSTEM PROTEIN LPTC"/>
    <property type="match status" value="1"/>
</dbReference>
<evidence type="ECO:0000256" key="1">
    <source>
        <dbReference type="ARBA" id="ARBA00022475"/>
    </source>
</evidence>
<comment type="function">
    <text evidence="6">Involved in the assembly of lipopolysaccharide (LPS). Required for the translocation of LPS from the inner membrane to the outer membrane. Facilitates the transfer of LPS from the inner membrane to the periplasmic protein LptA. Could be a docking site for LptA.</text>
</comment>
<keyword evidence="5 6" id="KW-0472">Membrane</keyword>
<dbReference type="GO" id="GO:0030288">
    <property type="term" value="C:outer membrane-bounded periplasmic space"/>
    <property type="evidence" value="ECO:0007669"/>
    <property type="project" value="TreeGrafter"/>
</dbReference>
<evidence type="ECO:0000256" key="4">
    <source>
        <dbReference type="ARBA" id="ARBA00022989"/>
    </source>
</evidence>
<dbReference type="InterPro" id="IPR026265">
    <property type="entry name" value="LptC"/>
</dbReference>
<name>A0AA37T481_9GAMM</name>
<keyword evidence="1 6" id="KW-1003">Cell membrane</keyword>
<keyword evidence="3 6" id="KW-0812">Transmembrane</keyword>
<sequence>MLRNIASITVIVALILGFLWFWEPSSHSPTTELTTTLNYPQAIMSNMATTEYREDGSINYQLHVKRAEQFQRINPKNNRPLPDNRGYTDLTTPELTLYGEKKPGETDEKAPSPWKIRADQGRAENSGDIVTLWGNVVATQSLPNGGEYRMVTSRMTLEPKLQLAKTDKPVIITSPEGKTSAIGMSADLKQQVIDLLANVQGTFDANPKSE</sequence>
<dbReference type="GO" id="GO:0005886">
    <property type="term" value="C:plasma membrane"/>
    <property type="evidence" value="ECO:0007669"/>
    <property type="project" value="UniProtKB-SubCell"/>
</dbReference>
<dbReference type="AlphaFoldDB" id="A0AA37T481"/>
<evidence type="ECO:0000256" key="5">
    <source>
        <dbReference type="ARBA" id="ARBA00023136"/>
    </source>
</evidence>
<protein>
    <recommendedName>
        <fullName evidence="6">Lipopolysaccharide export system protein LptC</fullName>
    </recommendedName>
</protein>
<dbReference type="HAMAP" id="MF_01915">
    <property type="entry name" value="LPS_assembly_LptC"/>
    <property type="match status" value="1"/>
</dbReference>
<organism evidence="8 9">
    <name type="scientific">Marinibactrum halimedae</name>
    <dbReference type="NCBI Taxonomy" id="1444977"/>
    <lineage>
        <taxon>Bacteria</taxon>
        <taxon>Pseudomonadati</taxon>
        <taxon>Pseudomonadota</taxon>
        <taxon>Gammaproteobacteria</taxon>
        <taxon>Cellvibrionales</taxon>
        <taxon>Cellvibrionaceae</taxon>
        <taxon>Marinibactrum</taxon>
    </lineage>
</organism>
<keyword evidence="4 6" id="KW-1133">Transmembrane helix</keyword>
<evidence type="ECO:0000313" key="8">
    <source>
        <dbReference type="EMBL" id="GLS25419.1"/>
    </source>
</evidence>